<keyword evidence="4" id="KW-1185">Reference proteome</keyword>
<dbReference type="GO" id="GO:0071013">
    <property type="term" value="C:catalytic step 2 spliceosome"/>
    <property type="evidence" value="ECO:0007669"/>
    <property type="project" value="TreeGrafter"/>
</dbReference>
<dbReference type="GO" id="GO:0030620">
    <property type="term" value="F:U2 snRNA binding"/>
    <property type="evidence" value="ECO:0007669"/>
    <property type="project" value="TreeGrafter"/>
</dbReference>
<dbReference type="InterPro" id="IPR027652">
    <property type="entry name" value="PRP8"/>
</dbReference>
<sequence>QYEEDNNYNCNNDDKGDKNDDDKDNNTTNNNNINNTTNITTNNHINTNDINAKNMTLAQRRGLSTIPNKKFTLWWSPCINTSNVYVGYITVLDGTGISMHGKIPTLKLNYINMFRDRLWIKIHKSIVDKIYNEINNIYNGDRSNRNNDINKNSDIDGYDSNNKINNNIPNIKLLPTHKRKSLRMSNGAADILIENIDSIFITEYNNNCNDGNGNKYTDDTINIDTNINNTNNNITNTNINNTKNNIYIDIQLRWGDYSKKDIHKYAKRKYLEYNNDPLSFYPCDKGLIIVYDLCYNTYSYYGYIPIVLYKHNNRDDDNDNIVHDNKDNNSLTTNYTTTNNNIIINSCNINNNNITAINNILDNISKNNRYLITLRE</sequence>
<reference evidence="4" key="1">
    <citation type="journal article" date="2013" name="PLoS Genet.">
        <title>The genome of Spraguea lophii and the basis of host-microsporidian interactions.</title>
        <authorList>
            <person name="Campbell S.E."/>
            <person name="Williams T.A."/>
            <person name="Yousuf A."/>
            <person name="Soanes D.M."/>
            <person name="Paszkiewicz K.H."/>
            <person name="Williams B.A.P."/>
        </authorList>
    </citation>
    <scope>NUCLEOTIDE SEQUENCE [LARGE SCALE GENOMIC DNA]</scope>
    <source>
        <strain evidence="4">42_110</strain>
    </source>
</reference>
<organism evidence="3 4">
    <name type="scientific">Spraguea lophii (strain 42_110)</name>
    <name type="common">Microsporidian parasite</name>
    <dbReference type="NCBI Taxonomy" id="1358809"/>
    <lineage>
        <taxon>Eukaryota</taxon>
        <taxon>Fungi</taxon>
        <taxon>Fungi incertae sedis</taxon>
        <taxon>Microsporidia</taxon>
        <taxon>Spragueidae</taxon>
        <taxon>Spraguea</taxon>
    </lineage>
</organism>
<evidence type="ECO:0000313" key="4">
    <source>
        <dbReference type="Proteomes" id="UP000014978"/>
    </source>
</evidence>
<feature type="compositionally biased region" description="Basic and acidic residues" evidence="1">
    <location>
        <begin position="12"/>
        <end position="25"/>
    </location>
</feature>
<dbReference type="GO" id="GO:0030623">
    <property type="term" value="F:U5 snRNA binding"/>
    <property type="evidence" value="ECO:0007669"/>
    <property type="project" value="TreeGrafter"/>
</dbReference>
<dbReference type="STRING" id="1358809.S7W4W4"/>
<feature type="region of interest" description="Disordered" evidence="1">
    <location>
        <begin position="1"/>
        <end position="46"/>
    </location>
</feature>
<dbReference type="GO" id="GO:0017070">
    <property type="term" value="F:U6 snRNA binding"/>
    <property type="evidence" value="ECO:0007669"/>
    <property type="project" value="InterPro"/>
</dbReference>
<dbReference type="AlphaFoldDB" id="S7W4W4"/>
<name>S7W4W4_SPRLO</name>
<dbReference type="PANTHER" id="PTHR11140:SF0">
    <property type="entry name" value="PRE-MRNA-PROCESSING-SPLICING FACTOR 8"/>
    <property type="match status" value="1"/>
</dbReference>
<evidence type="ECO:0000259" key="2">
    <source>
        <dbReference type="Pfam" id="PF10596"/>
    </source>
</evidence>
<feature type="compositionally biased region" description="Low complexity" evidence="1">
    <location>
        <begin position="26"/>
        <end position="46"/>
    </location>
</feature>
<proteinExistence type="predicted"/>
<protein>
    <submittedName>
        <fullName evidence="3">Splicing factor Prp8</fullName>
    </submittedName>
</protein>
<dbReference type="Gene3D" id="3.90.1570.40">
    <property type="match status" value="1"/>
</dbReference>
<feature type="non-terminal residue" evidence="3">
    <location>
        <position position="1"/>
    </location>
</feature>
<feature type="non-terminal residue" evidence="3">
    <location>
        <position position="376"/>
    </location>
</feature>
<dbReference type="GO" id="GO:0005682">
    <property type="term" value="C:U5 snRNP"/>
    <property type="evidence" value="ECO:0007669"/>
    <property type="project" value="TreeGrafter"/>
</dbReference>
<dbReference type="Proteomes" id="UP000014978">
    <property type="component" value="Unassembled WGS sequence"/>
</dbReference>
<dbReference type="OrthoDB" id="1931567at2759"/>
<dbReference type="GO" id="GO:0030619">
    <property type="term" value="F:U1 snRNA binding"/>
    <property type="evidence" value="ECO:0007669"/>
    <property type="project" value="TreeGrafter"/>
</dbReference>
<dbReference type="VEuPathDB" id="MicrosporidiaDB:SLOPH_1905"/>
<dbReference type="EMBL" id="ATCN01001260">
    <property type="protein sequence ID" value="EPR77805.1"/>
    <property type="molecule type" value="Genomic_DNA"/>
</dbReference>
<dbReference type="InParanoid" id="S7W4W4"/>
<dbReference type="Pfam" id="PF10596">
    <property type="entry name" value="U6-snRNA_bdg"/>
    <property type="match status" value="1"/>
</dbReference>
<comment type="caution">
    <text evidence="3">The sequence shown here is derived from an EMBL/GenBank/DDBJ whole genome shotgun (WGS) entry which is preliminary data.</text>
</comment>
<dbReference type="GO" id="GO:0000244">
    <property type="term" value="P:spliceosomal tri-snRNP complex assembly"/>
    <property type="evidence" value="ECO:0007669"/>
    <property type="project" value="TreeGrafter"/>
</dbReference>
<dbReference type="InterPro" id="IPR019580">
    <property type="entry name" value="Prp8_U6-snRNA-bd"/>
</dbReference>
<evidence type="ECO:0000256" key="1">
    <source>
        <dbReference type="SAM" id="MobiDB-lite"/>
    </source>
</evidence>
<gene>
    <name evidence="3" type="ORF">SLOPH_1905</name>
</gene>
<evidence type="ECO:0000313" key="3">
    <source>
        <dbReference type="EMBL" id="EPR77805.1"/>
    </source>
</evidence>
<dbReference type="PANTHER" id="PTHR11140">
    <property type="entry name" value="PRE-MRNA SPLICING FACTOR PRP8"/>
    <property type="match status" value="1"/>
</dbReference>
<feature type="domain" description="Pre-mRNA-processing-splicing factor 8 U6-snRNA-binding" evidence="2">
    <location>
        <begin position="48"/>
        <end position="133"/>
    </location>
</feature>
<accession>S7W4W4</accession>
<dbReference type="GO" id="GO:0097157">
    <property type="term" value="F:pre-mRNA intronic binding"/>
    <property type="evidence" value="ECO:0007669"/>
    <property type="project" value="TreeGrafter"/>
</dbReference>